<sequence>METSSVSDLFLLLVLWSFPEAVSTADITLASSSSAFTTITSVSIEYLFTFRHTNNHIARKQWRRFVYLRKYIATNVLSELFYLKAFVRYFTVLALLYLFYAQMLILNSRLNLE</sequence>
<keyword evidence="1" id="KW-1133">Transmembrane helix</keyword>
<dbReference type="EnsemblMetazoa" id="GBRI025293-RA">
    <property type="protein sequence ID" value="GBRI025293-PA"/>
    <property type="gene ID" value="GBRI025293"/>
</dbReference>
<keyword evidence="1" id="KW-0472">Membrane</keyword>
<feature type="transmembrane region" description="Helical" evidence="1">
    <location>
        <begin position="86"/>
        <end position="106"/>
    </location>
</feature>
<protein>
    <submittedName>
        <fullName evidence="3">Uncharacterized protein</fullName>
    </submittedName>
</protein>
<evidence type="ECO:0000256" key="2">
    <source>
        <dbReference type="SAM" id="SignalP"/>
    </source>
</evidence>
<feature type="signal peptide" evidence="2">
    <location>
        <begin position="1"/>
        <end position="24"/>
    </location>
</feature>
<keyword evidence="2" id="KW-0732">Signal</keyword>
<dbReference type="VEuPathDB" id="VectorBase:GBRI025293"/>
<reference evidence="4" key="1">
    <citation type="submission" date="2014-03" db="EMBL/GenBank/DDBJ databases">
        <authorList>
            <person name="Aksoy S."/>
            <person name="Warren W."/>
            <person name="Wilson R.K."/>
        </authorList>
    </citation>
    <scope>NUCLEOTIDE SEQUENCE [LARGE SCALE GENOMIC DNA]</scope>
    <source>
        <strain evidence="4">IAEA</strain>
    </source>
</reference>
<name>A0A1A9WMQ3_9MUSC</name>
<keyword evidence="4" id="KW-1185">Reference proteome</keyword>
<evidence type="ECO:0000313" key="3">
    <source>
        <dbReference type="EnsemblMetazoa" id="GBRI025293-PA"/>
    </source>
</evidence>
<dbReference type="Proteomes" id="UP000091820">
    <property type="component" value="Unassembled WGS sequence"/>
</dbReference>
<reference evidence="3" key="2">
    <citation type="submission" date="2020-05" db="UniProtKB">
        <authorList>
            <consortium name="EnsemblMetazoa"/>
        </authorList>
    </citation>
    <scope>IDENTIFICATION</scope>
    <source>
        <strain evidence="3">IAEA</strain>
    </source>
</reference>
<proteinExistence type="predicted"/>
<feature type="chain" id="PRO_5008400515" evidence="2">
    <location>
        <begin position="25"/>
        <end position="113"/>
    </location>
</feature>
<dbReference type="AlphaFoldDB" id="A0A1A9WMQ3"/>
<evidence type="ECO:0000256" key="1">
    <source>
        <dbReference type="SAM" id="Phobius"/>
    </source>
</evidence>
<keyword evidence="1" id="KW-0812">Transmembrane</keyword>
<evidence type="ECO:0000313" key="4">
    <source>
        <dbReference type="Proteomes" id="UP000091820"/>
    </source>
</evidence>
<organism evidence="3 4">
    <name type="scientific">Glossina brevipalpis</name>
    <dbReference type="NCBI Taxonomy" id="37001"/>
    <lineage>
        <taxon>Eukaryota</taxon>
        <taxon>Metazoa</taxon>
        <taxon>Ecdysozoa</taxon>
        <taxon>Arthropoda</taxon>
        <taxon>Hexapoda</taxon>
        <taxon>Insecta</taxon>
        <taxon>Pterygota</taxon>
        <taxon>Neoptera</taxon>
        <taxon>Endopterygota</taxon>
        <taxon>Diptera</taxon>
        <taxon>Brachycera</taxon>
        <taxon>Muscomorpha</taxon>
        <taxon>Hippoboscoidea</taxon>
        <taxon>Glossinidae</taxon>
        <taxon>Glossina</taxon>
    </lineage>
</organism>
<accession>A0A1A9WMQ3</accession>